<feature type="compositionally biased region" description="Basic and acidic residues" evidence="1">
    <location>
        <begin position="17"/>
        <end position="27"/>
    </location>
</feature>
<feature type="non-terminal residue" evidence="2">
    <location>
        <position position="66"/>
    </location>
</feature>
<evidence type="ECO:0000313" key="2">
    <source>
        <dbReference type="EMBL" id="CAK9326134.1"/>
    </source>
</evidence>
<evidence type="ECO:0000313" key="3">
    <source>
        <dbReference type="Proteomes" id="UP001642487"/>
    </source>
</evidence>
<dbReference type="EMBL" id="OZ021741">
    <property type="protein sequence ID" value="CAK9326134.1"/>
    <property type="molecule type" value="Genomic_DNA"/>
</dbReference>
<reference evidence="2 3" key="1">
    <citation type="submission" date="2024-03" db="EMBL/GenBank/DDBJ databases">
        <authorList>
            <person name="Gkanogiannis A."/>
            <person name="Becerra Lopez-Lavalle L."/>
        </authorList>
    </citation>
    <scope>NUCLEOTIDE SEQUENCE [LARGE SCALE GENOMIC DNA]</scope>
</reference>
<keyword evidence="3" id="KW-1185">Reference proteome</keyword>
<evidence type="ECO:0000256" key="1">
    <source>
        <dbReference type="SAM" id="MobiDB-lite"/>
    </source>
</evidence>
<protein>
    <submittedName>
        <fullName evidence="2">Uncharacterized protein</fullName>
    </submittedName>
</protein>
<name>A0ABP0Z018_9ROSI</name>
<feature type="non-terminal residue" evidence="2">
    <location>
        <position position="1"/>
    </location>
</feature>
<accession>A0ABP0Z018</accession>
<dbReference type="Proteomes" id="UP001642487">
    <property type="component" value="Chromosome 7"/>
</dbReference>
<feature type="region of interest" description="Disordered" evidence="1">
    <location>
        <begin position="17"/>
        <end position="66"/>
    </location>
</feature>
<organism evidence="2 3">
    <name type="scientific">Citrullus colocynthis</name>
    <name type="common">colocynth</name>
    <dbReference type="NCBI Taxonomy" id="252529"/>
    <lineage>
        <taxon>Eukaryota</taxon>
        <taxon>Viridiplantae</taxon>
        <taxon>Streptophyta</taxon>
        <taxon>Embryophyta</taxon>
        <taxon>Tracheophyta</taxon>
        <taxon>Spermatophyta</taxon>
        <taxon>Magnoliopsida</taxon>
        <taxon>eudicotyledons</taxon>
        <taxon>Gunneridae</taxon>
        <taxon>Pentapetalae</taxon>
        <taxon>rosids</taxon>
        <taxon>fabids</taxon>
        <taxon>Cucurbitales</taxon>
        <taxon>Cucurbitaceae</taxon>
        <taxon>Benincaseae</taxon>
        <taxon>Citrullus</taxon>
    </lineage>
</organism>
<gene>
    <name evidence="2" type="ORF">CITCOLO1_LOCUS18472</name>
</gene>
<proteinExistence type="predicted"/>
<sequence>MNNYSLAEAYVMGRMNREKLKKEEERQKAKKISAHSSPNYEPKQRSSWILRKMKIHPSNADSKSSI</sequence>